<dbReference type="GO" id="GO:0000329">
    <property type="term" value="C:fungal-type vacuole membrane"/>
    <property type="evidence" value="ECO:0007669"/>
    <property type="project" value="TreeGrafter"/>
</dbReference>
<dbReference type="PANTHER" id="PTHR10900:SF77">
    <property type="entry name" value="FI19380P1"/>
    <property type="match status" value="1"/>
</dbReference>
<keyword evidence="3" id="KW-1185">Reference proteome</keyword>
<feature type="domain" description="FAS1" evidence="1">
    <location>
        <begin position="162"/>
        <end position="295"/>
    </location>
</feature>
<dbReference type="Pfam" id="PF02469">
    <property type="entry name" value="Fasciclin"/>
    <property type="match status" value="2"/>
</dbReference>
<proteinExistence type="predicted"/>
<dbReference type="AlphaFoldDB" id="A0A9P7AUX3"/>
<dbReference type="SMART" id="SM00554">
    <property type="entry name" value="FAS1"/>
    <property type="match status" value="2"/>
</dbReference>
<evidence type="ECO:0000313" key="2">
    <source>
        <dbReference type="EMBL" id="KAG0647188.1"/>
    </source>
</evidence>
<evidence type="ECO:0000259" key="1">
    <source>
        <dbReference type="PROSITE" id="PS50213"/>
    </source>
</evidence>
<reference evidence="2" key="1">
    <citation type="submission" date="2019-07" db="EMBL/GenBank/DDBJ databases">
        <title>Hyphodiscus hymeniophilus genome sequencing and assembly.</title>
        <authorList>
            <person name="Kramer G."/>
            <person name="Nodwell J."/>
        </authorList>
    </citation>
    <scope>NUCLEOTIDE SEQUENCE</scope>
    <source>
        <strain evidence="2">ATCC 34498</strain>
    </source>
</reference>
<dbReference type="PANTHER" id="PTHR10900">
    <property type="entry name" value="PERIOSTIN-RELATED"/>
    <property type="match status" value="1"/>
</dbReference>
<dbReference type="InterPro" id="IPR000782">
    <property type="entry name" value="FAS1_domain"/>
</dbReference>
<dbReference type="InterPro" id="IPR036378">
    <property type="entry name" value="FAS1_dom_sf"/>
</dbReference>
<dbReference type="Proteomes" id="UP000785200">
    <property type="component" value="Unassembled WGS sequence"/>
</dbReference>
<name>A0A9P7AUX3_9HELO</name>
<sequence length="374" mass="37082">MYLKKLLPLGFAATASAQNLTDALASQNSSLSTLNSLLSTQPGLVSALAGASNITILAPSNEAFGSFLNSSAGKSDAALPDLVAALLTYHVLNGSYPASAFTNASMFIPTLLTNTSYANVTGGQRVEAMATNNTVVFTSGLLSTSMVTTANINFTGGVIHIVDTVLTIPASDSSTAAAANLTSLAGALSAASLVPTVDSLSDVTIFAPSNEAFQAIGSAVGNLSTEQLTSILTYHVVQDIVGYSTLLSNTSLKTVNGANVTITIEDGDVFVNSAKVITPNVLVNNGVVHVIDGVLNPNATSLAPNPSTTSVAFSGASSISSAPFTSGVAPATTIASSATAGATSSSSSAGAAQAIQTGAVGLGALFGGAALLLI</sequence>
<feature type="domain" description="FAS1" evidence="1">
    <location>
        <begin position="18"/>
        <end position="166"/>
    </location>
</feature>
<dbReference type="PROSITE" id="PS50213">
    <property type="entry name" value="FAS1"/>
    <property type="match status" value="2"/>
</dbReference>
<protein>
    <submittedName>
        <fullName evidence="2">Fasciclin arabinogalactan</fullName>
    </submittedName>
</protein>
<evidence type="ECO:0000313" key="3">
    <source>
        <dbReference type="Proteomes" id="UP000785200"/>
    </source>
</evidence>
<dbReference type="SUPFAM" id="SSF82153">
    <property type="entry name" value="FAS1 domain"/>
    <property type="match status" value="2"/>
</dbReference>
<accession>A0A9P7AUX3</accession>
<dbReference type="Gene3D" id="2.30.180.10">
    <property type="entry name" value="FAS1 domain"/>
    <property type="match status" value="2"/>
</dbReference>
<comment type="caution">
    <text evidence="2">The sequence shown here is derived from an EMBL/GenBank/DDBJ whole genome shotgun (WGS) entry which is preliminary data.</text>
</comment>
<dbReference type="OrthoDB" id="286301at2759"/>
<dbReference type="EMBL" id="VNKQ01000013">
    <property type="protein sequence ID" value="KAG0647188.1"/>
    <property type="molecule type" value="Genomic_DNA"/>
</dbReference>
<dbReference type="FunFam" id="2.30.180.10:FF:000032">
    <property type="entry name" value="Fasciclin domain-containing protein, putative"/>
    <property type="match status" value="1"/>
</dbReference>
<dbReference type="GO" id="GO:0016236">
    <property type="term" value="P:macroautophagy"/>
    <property type="evidence" value="ECO:0007669"/>
    <property type="project" value="TreeGrafter"/>
</dbReference>
<gene>
    <name evidence="2" type="ORF">D0Z07_7155</name>
</gene>
<organism evidence="2 3">
    <name type="scientific">Hyphodiscus hymeniophilus</name>
    <dbReference type="NCBI Taxonomy" id="353542"/>
    <lineage>
        <taxon>Eukaryota</taxon>
        <taxon>Fungi</taxon>
        <taxon>Dikarya</taxon>
        <taxon>Ascomycota</taxon>
        <taxon>Pezizomycotina</taxon>
        <taxon>Leotiomycetes</taxon>
        <taxon>Helotiales</taxon>
        <taxon>Hyphodiscaceae</taxon>
        <taxon>Hyphodiscus</taxon>
    </lineage>
</organism>
<dbReference type="InterPro" id="IPR050904">
    <property type="entry name" value="Adhesion/Biosynth-related"/>
</dbReference>